<evidence type="ECO:0000256" key="2">
    <source>
        <dbReference type="ARBA" id="ARBA00023125"/>
    </source>
</evidence>
<keyword evidence="1" id="KW-0805">Transcription regulation</keyword>
<organism evidence="5">
    <name type="scientific">marine sediment metagenome</name>
    <dbReference type="NCBI Taxonomy" id="412755"/>
    <lineage>
        <taxon>unclassified sequences</taxon>
        <taxon>metagenomes</taxon>
        <taxon>ecological metagenomes</taxon>
    </lineage>
</organism>
<feature type="domain" description="HTH hxlR-type" evidence="4">
    <location>
        <begin position="31"/>
        <end position="129"/>
    </location>
</feature>
<dbReference type="Gene3D" id="1.10.10.10">
    <property type="entry name" value="Winged helix-like DNA-binding domain superfamily/Winged helix DNA-binding domain"/>
    <property type="match status" value="1"/>
</dbReference>
<sequence>MLYRFLKETMEKYQQQETPQPLAWNAYNSLCPTRQVLNRIADKWTVLVVSSLESGTKRFSVLRREIDGVSQKMLTQTLRGLERDGLVARKIYATVPPKVEYSLTPLGNTLVVLLRSIRVWSETHIEKVMSAQEDYDSGIEANLDSNNTLDS</sequence>
<dbReference type="PROSITE" id="PS51118">
    <property type="entry name" value="HTH_HXLR"/>
    <property type="match status" value="1"/>
</dbReference>
<comment type="caution">
    <text evidence="5">The sequence shown here is derived from an EMBL/GenBank/DDBJ whole genome shotgun (WGS) entry which is preliminary data.</text>
</comment>
<dbReference type="SUPFAM" id="SSF46785">
    <property type="entry name" value="Winged helix' DNA-binding domain"/>
    <property type="match status" value="1"/>
</dbReference>
<accession>A0A0F9QE06</accession>
<dbReference type="AlphaFoldDB" id="A0A0F9QE06"/>
<dbReference type="PANTHER" id="PTHR33204">
    <property type="entry name" value="TRANSCRIPTIONAL REGULATOR, MARR FAMILY"/>
    <property type="match status" value="1"/>
</dbReference>
<proteinExistence type="predicted"/>
<dbReference type="EMBL" id="LAZR01004132">
    <property type="protein sequence ID" value="KKN11471.1"/>
    <property type="molecule type" value="Genomic_DNA"/>
</dbReference>
<reference evidence="5" key="1">
    <citation type="journal article" date="2015" name="Nature">
        <title>Complex archaea that bridge the gap between prokaryotes and eukaryotes.</title>
        <authorList>
            <person name="Spang A."/>
            <person name="Saw J.H."/>
            <person name="Jorgensen S.L."/>
            <person name="Zaremba-Niedzwiedzka K."/>
            <person name="Martijn J."/>
            <person name="Lind A.E."/>
            <person name="van Eijk R."/>
            <person name="Schleper C."/>
            <person name="Guy L."/>
            <person name="Ettema T.J."/>
        </authorList>
    </citation>
    <scope>NUCLEOTIDE SEQUENCE</scope>
</reference>
<dbReference type="Pfam" id="PF01638">
    <property type="entry name" value="HxlR"/>
    <property type="match status" value="1"/>
</dbReference>
<name>A0A0F9QE06_9ZZZZ</name>
<dbReference type="PANTHER" id="PTHR33204:SF37">
    <property type="entry name" value="HTH-TYPE TRANSCRIPTIONAL REGULATOR YODB"/>
    <property type="match status" value="1"/>
</dbReference>
<evidence type="ECO:0000313" key="5">
    <source>
        <dbReference type="EMBL" id="KKN11471.1"/>
    </source>
</evidence>
<keyword evidence="3" id="KW-0804">Transcription</keyword>
<dbReference type="InterPro" id="IPR002577">
    <property type="entry name" value="HTH_HxlR"/>
</dbReference>
<dbReference type="InterPro" id="IPR036388">
    <property type="entry name" value="WH-like_DNA-bd_sf"/>
</dbReference>
<dbReference type="InterPro" id="IPR036390">
    <property type="entry name" value="WH_DNA-bd_sf"/>
</dbReference>
<protein>
    <recommendedName>
        <fullName evidence="4">HTH hxlR-type domain-containing protein</fullName>
    </recommendedName>
</protein>
<evidence type="ECO:0000256" key="1">
    <source>
        <dbReference type="ARBA" id="ARBA00023015"/>
    </source>
</evidence>
<keyword evidence="2" id="KW-0238">DNA-binding</keyword>
<evidence type="ECO:0000259" key="4">
    <source>
        <dbReference type="PROSITE" id="PS51118"/>
    </source>
</evidence>
<dbReference type="GO" id="GO:0003677">
    <property type="term" value="F:DNA binding"/>
    <property type="evidence" value="ECO:0007669"/>
    <property type="project" value="UniProtKB-KW"/>
</dbReference>
<gene>
    <name evidence="5" type="ORF">LCGC14_1026180</name>
</gene>
<evidence type="ECO:0000256" key="3">
    <source>
        <dbReference type="ARBA" id="ARBA00023163"/>
    </source>
</evidence>